<organism evidence="2">
    <name type="scientific">uncultured Caudovirales phage</name>
    <dbReference type="NCBI Taxonomy" id="2100421"/>
    <lineage>
        <taxon>Viruses</taxon>
        <taxon>Duplodnaviria</taxon>
        <taxon>Heunggongvirae</taxon>
        <taxon>Uroviricota</taxon>
        <taxon>Caudoviricetes</taxon>
        <taxon>Peduoviridae</taxon>
        <taxon>Maltschvirus</taxon>
        <taxon>Maltschvirus maltsch</taxon>
    </lineage>
</organism>
<feature type="compositionally biased region" description="Basic and acidic residues" evidence="1">
    <location>
        <begin position="39"/>
        <end position="51"/>
    </location>
</feature>
<feature type="compositionally biased region" description="Polar residues" evidence="1">
    <location>
        <begin position="1"/>
        <end position="12"/>
    </location>
</feature>
<name>A0A6J5MW76_9CAUD</name>
<gene>
    <name evidence="2" type="ORF">UFOVP571_10</name>
</gene>
<evidence type="ECO:0000313" key="2">
    <source>
        <dbReference type="EMBL" id="CAB4150201.1"/>
    </source>
</evidence>
<evidence type="ECO:0000256" key="1">
    <source>
        <dbReference type="SAM" id="MobiDB-lite"/>
    </source>
</evidence>
<protein>
    <submittedName>
        <fullName evidence="2">Uncharacterized protein</fullName>
    </submittedName>
</protein>
<proteinExistence type="predicted"/>
<reference evidence="2" key="1">
    <citation type="submission" date="2020-04" db="EMBL/GenBank/DDBJ databases">
        <authorList>
            <person name="Chiriac C."/>
            <person name="Salcher M."/>
            <person name="Ghai R."/>
            <person name="Kavagutti S V."/>
        </authorList>
    </citation>
    <scope>NUCLEOTIDE SEQUENCE</scope>
</reference>
<dbReference type="EMBL" id="LR796543">
    <property type="protein sequence ID" value="CAB4150201.1"/>
    <property type="molecule type" value="Genomic_DNA"/>
</dbReference>
<sequence>MFTNNNDTSQPDVSREASAPVTPPTGNENGQPLFAGKYKTPEELEKGYNESGKYIRDLTTKLKDYETKIPKAPEAYQFDFSANEELKGFNVAEDEQLKNMMPVFKELGLSQDQASKLVENFLKTSITPAPTAEDFKKVLGADAEIKIGRLQVLNSSLPEKDQQIFQSLVGDPQTVDFLYRYILPKNEDSSVPVAPTDNFSSGESSAALYQKAFDYKDKVGSSFALDISAQKEYERLMAIGSRQKLLEKNSKK</sequence>
<accession>A0A6J5MW76</accession>
<feature type="region of interest" description="Disordered" evidence="1">
    <location>
        <begin position="1"/>
        <end position="51"/>
    </location>
</feature>